<name>A0A317UZ37_ASPEC</name>
<evidence type="ECO:0000313" key="2">
    <source>
        <dbReference type="EMBL" id="PWY65762.1"/>
    </source>
</evidence>
<comment type="caution">
    <text evidence="2">The sequence shown here is derived from an EMBL/GenBank/DDBJ whole genome shotgun (WGS) entry which is preliminary data.</text>
</comment>
<keyword evidence="3" id="KW-1185">Reference proteome</keyword>
<dbReference type="Proteomes" id="UP000246171">
    <property type="component" value="Unassembled WGS sequence"/>
</dbReference>
<proteinExistence type="predicted"/>
<evidence type="ECO:0000256" key="1">
    <source>
        <dbReference type="SAM" id="MobiDB-lite"/>
    </source>
</evidence>
<sequence length="283" mass="30985">MNSTPNLVTSEPTIEGGLTNPQLLRDQGASPSVSGLGQSVRLDTLHPCSRPTKSMYLEGKRPLIRAPKLLEVCVTVRAYSNTVVFSSSECLASPRFQGGRRIPMPAAAVWMRKHCSLVQGLGPCAVLSSVSTKQICFSKRGHVSPGRRLPKPYRHEKGNTKRQYIQLSTARQACQYLRNFLAGASCITEPGRYLHVGGASRLPTSPSSSLEARTGYMLAFYVYAGMISPERRLKARLASDRLICRLAVRPCEKCLFGSDAVAATPTRHPYRQGLLSLLLRGLI</sequence>
<accession>A0A317UZ37</accession>
<reference evidence="2" key="1">
    <citation type="submission" date="2016-12" db="EMBL/GenBank/DDBJ databases">
        <title>The genomes of Aspergillus section Nigri reveals drivers in fungal speciation.</title>
        <authorList>
            <consortium name="DOE Joint Genome Institute"/>
            <person name="Vesth T.C."/>
            <person name="Nybo J."/>
            <person name="Theobald S."/>
            <person name="Brandl J."/>
            <person name="Frisvad J.C."/>
            <person name="Nielsen K.F."/>
            <person name="Lyhne E.K."/>
            <person name="Kogle M.E."/>
            <person name="Kuo A."/>
            <person name="Riley R."/>
            <person name="Clum A."/>
            <person name="Nolan M."/>
            <person name="Lipzen A."/>
            <person name="Salamov A."/>
            <person name="Henrissat B."/>
            <person name="Wiebenga A."/>
            <person name="De vries R.P."/>
            <person name="Grigoriev I.V."/>
            <person name="Mortensen U.H."/>
            <person name="Andersen M.R."/>
            <person name="Baker S.E."/>
        </authorList>
    </citation>
    <scope>NUCLEOTIDE SEQUENCE</scope>
    <source>
        <strain evidence="2">CBS 122712</strain>
    </source>
</reference>
<dbReference type="RefSeq" id="XP_025384636.1">
    <property type="nucleotide sequence ID" value="XM_025533477.1"/>
</dbReference>
<gene>
    <name evidence="2" type="ORF">BO83DRAFT_401700</name>
</gene>
<dbReference type="AlphaFoldDB" id="A0A317UZ37"/>
<organism evidence="2 3">
    <name type="scientific">Aspergillus eucalypticola (strain CBS 122712 / IBT 29274)</name>
    <dbReference type="NCBI Taxonomy" id="1448314"/>
    <lineage>
        <taxon>Eukaryota</taxon>
        <taxon>Fungi</taxon>
        <taxon>Dikarya</taxon>
        <taxon>Ascomycota</taxon>
        <taxon>Pezizomycotina</taxon>
        <taxon>Eurotiomycetes</taxon>
        <taxon>Eurotiomycetidae</taxon>
        <taxon>Eurotiales</taxon>
        <taxon>Aspergillaceae</taxon>
        <taxon>Aspergillus</taxon>
        <taxon>Aspergillus subgen. Circumdati</taxon>
    </lineage>
</organism>
<dbReference type="GeneID" id="37055439"/>
<protein>
    <submittedName>
        <fullName evidence="2">Uncharacterized protein</fullName>
    </submittedName>
</protein>
<feature type="region of interest" description="Disordered" evidence="1">
    <location>
        <begin position="1"/>
        <end position="37"/>
    </location>
</feature>
<dbReference type="EMBL" id="MSFU01000026">
    <property type="protein sequence ID" value="PWY65762.1"/>
    <property type="molecule type" value="Genomic_DNA"/>
</dbReference>
<feature type="compositionally biased region" description="Polar residues" evidence="1">
    <location>
        <begin position="1"/>
        <end position="12"/>
    </location>
</feature>
<evidence type="ECO:0000313" key="3">
    <source>
        <dbReference type="Proteomes" id="UP000246171"/>
    </source>
</evidence>
<dbReference type="VEuPathDB" id="FungiDB:BO83DRAFT_401700"/>